<feature type="transmembrane region" description="Helical" evidence="5">
    <location>
        <begin position="20"/>
        <end position="40"/>
    </location>
</feature>
<evidence type="ECO:0000256" key="1">
    <source>
        <dbReference type="ARBA" id="ARBA00004141"/>
    </source>
</evidence>
<keyword evidence="3 5" id="KW-1133">Transmembrane helix</keyword>
<evidence type="ECO:0000313" key="8">
    <source>
        <dbReference type="WBParaSite" id="HNAJ_0000870201-mRNA-1"/>
    </source>
</evidence>
<keyword evidence="4 5" id="KW-0472">Membrane</keyword>
<organism evidence="8">
    <name type="scientific">Rodentolepis nana</name>
    <name type="common">Dwarf tapeworm</name>
    <name type="synonym">Hymenolepis nana</name>
    <dbReference type="NCBI Taxonomy" id="102285"/>
    <lineage>
        <taxon>Eukaryota</taxon>
        <taxon>Metazoa</taxon>
        <taxon>Spiralia</taxon>
        <taxon>Lophotrochozoa</taxon>
        <taxon>Platyhelminthes</taxon>
        <taxon>Cestoda</taxon>
        <taxon>Eucestoda</taxon>
        <taxon>Cyclophyllidea</taxon>
        <taxon>Hymenolepididae</taxon>
        <taxon>Rodentolepis</taxon>
    </lineage>
</organism>
<evidence type="ECO:0000256" key="4">
    <source>
        <dbReference type="ARBA" id="ARBA00023136"/>
    </source>
</evidence>
<reference evidence="8" key="1">
    <citation type="submission" date="2017-02" db="UniProtKB">
        <authorList>
            <consortium name="WormBaseParasite"/>
        </authorList>
    </citation>
    <scope>IDENTIFICATION</scope>
</reference>
<evidence type="ECO:0000256" key="2">
    <source>
        <dbReference type="ARBA" id="ARBA00022692"/>
    </source>
</evidence>
<evidence type="ECO:0000256" key="5">
    <source>
        <dbReference type="SAM" id="Phobius"/>
    </source>
</evidence>
<dbReference type="Pfam" id="PF00335">
    <property type="entry name" value="Tetraspanin"/>
    <property type="match status" value="1"/>
</dbReference>
<reference evidence="6 7" key="2">
    <citation type="submission" date="2018-11" db="EMBL/GenBank/DDBJ databases">
        <authorList>
            <consortium name="Pathogen Informatics"/>
        </authorList>
    </citation>
    <scope>NUCLEOTIDE SEQUENCE [LARGE SCALE GENOMIC DNA]</scope>
</reference>
<protein>
    <submittedName>
        <fullName evidence="8">Tetraspanin</fullName>
    </submittedName>
</protein>
<dbReference type="InterPro" id="IPR018499">
    <property type="entry name" value="Tetraspanin/Peripherin"/>
</dbReference>
<feature type="transmembrane region" description="Helical" evidence="5">
    <location>
        <begin position="88"/>
        <end position="110"/>
    </location>
</feature>
<sequence length="196" mass="21705">MNLRTENRDILWLRGLTGLMSILSWAYSCGCLAYCIYLLLKVELTIIPSLNILDIQTGLVIILCSSALTMVTGMAGACGAITLQKGPLLLHCCLTTIECIGFLAAGTLALRNRVTIASRLEIEFNGMLRQYVGTNAPDEIVYKIHTIQSLLRCCGKNGEQDYLHMERSHHCFRAVSQYLFSLFSAASLMSSIQNDF</sequence>
<evidence type="ECO:0000313" key="6">
    <source>
        <dbReference type="EMBL" id="VDO04762.1"/>
    </source>
</evidence>
<keyword evidence="7" id="KW-1185">Reference proteome</keyword>
<feature type="transmembrane region" description="Helical" evidence="5">
    <location>
        <begin position="60"/>
        <end position="82"/>
    </location>
</feature>
<keyword evidence="2 5" id="KW-0812">Transmembrane</keyword>
<dbReference type="InterPro" id="IPR008952">
    <property type="entry name" value="Tetraspanin_EC2_sf"/>
</dbReference>
<gene>
    <name evidence="6" type="ORF">HNAJ_LOCUS8698</name>
</gene>
<dbReference type="PROSITE" id="PS51257">
    <property type="entry name" value="PROKAR_LIPOPROTEIN"/>
    <property type="match status" value="1"/>
</dbReference>
<comment type="subcellular location">
    <subcellularLocation>
        <location evidence="1">Membrane</location>
        <topology evidence="1">Multi-pass membrane protein</topology>
    </subcellularLocation>
</comment>
<dbReference type="OrthoDB" id="6256491at2759"/>
<dbReference type="WBParaSite" id="HNAJ_0000870201-mRNA-1">
    <property type="protein sequence ID" value="HNAJ_0000870201-mRNA-1"/>
    <property type="gene ID" value="HNAJ_0000870201"/>
</dbReference>
<dbReference type="AlphaFoldDB" id="A0A0R3TMX7"/>
<evidence type="ECO:0000256" key="3">
    <source>
        <dbReference type="ARBA" id="ARBA00022989"/>
    </source>
</evidence>
<dbReference type="GO" id="GO:0016020">
    <property type="term" value="C:membrane"/>
    <property type="evidence" value="ECO:0007669"/>
    <property type="project" value="UniProtKB-SubCell"/>
</dbReference>
<evidence type="ECO:0000313" key="7">
    <source>
        <dbReference type="Proteomes" id="UP000278807"/>
    </source>
</evidence>
<dbReference type="EMBL" id="UZAE01012361">
    <property type="protein sequence ID" value="VDO04762.1"/>
    <property type="molecule type" value="Genomic_DNA"/>
</dbReference>
<accession>A0A0R3TMX7</accession>
<name>A0A0R3TMX7_RODNA</name>
<proteinExistence type="predicted"/>
<dbReference type="Proteomes" id="UP000278807">
    <property type="component" value="Unassembled WGS sequence"/>
</dbReference>
<dbReference type="SUPFAM" id="SSF48652">
    <property type="entry name" value="Tetraspanin"/>
    <property type="match status" value="1"/>
</dbReference>